<evidence type="ECO:0000313" key="2">
    <source>
        <dbReference type="Proteomes" id="UP000249555"/>
    </source>
</evidence>
<reference evidence="1 2" key="1">
    <citation type="submission" date="2017-08" db="EMBL/GenBank/DDBJ databases">
        <title>Infants hospitalized years apart are colonized by the same room-sourced microbial strains.</title>
        <authorList>
            <person name="Brooks B."/>
            <person name="Olm M.R."/>
            <person name="Firek B.A."/>
            <person name="Baker R."/>
            <person name="Thomas B.C."/>
            <person name="Morowitz M.J."/>
            <person name="Banfield J.F."/>
        </authorList>
    </citation>
    <scope>NUCLEOTIDE SEQUENCE [LARGE SCALE GENOMIC DNA]</scope>
    <source>
        <strain evidence="1">S2_018_000_R3_119</strain>
    </source>
</reference>
<evidence type="ECO:0000313" key="1">
    <source>
        <dbReference type="EMBL" id="PZO73741.1"/>
    </source>
</evidence>
<gene>
    <name evidence="1" type="ORF">DI640_08515</name>
</gene>
<sequence length="64" mass="6397">MLKPETIPGVAAAENGLVMLDGPVGLAIAMTPEAAAETGRRLIAAAEIAATQVAAQATDELPLD</sequence>
<dbReference type="EMBL" id="QFMX01000007">
    <property type="protein sequence ID" value="PZO73741.1"/>
    <property type="molecule type" value="Genomic_DNA"/>
</dbReference>
<dbReference type="Proteomes" id="UP000249555">
    <property type="component" value="Unassembled WGS sequence"/>
</dbReference>
<organism evidence="1 2">
    <name type="scientific">Sphingomonas taxi</name>
    <dbReference type="NCBI Taxonomy" id="1549858"/>
    <lineage>
        <taxon>Bacteria</taxon>
        <taxon>Pseudomonadati</taxon>
        <taxon>Pseudomonadota</taxon>
        <taxon>Alphaproteobacteria</taxon>
        <taxon>Sphingomonadales</taxon>
        <taxon>Sphingomonadaceae</taxon>
        <taxon>Sphingomonas</taxon>
    </lineage>
</organism>
<dbReference type="AlphaFoldDB" id="A0A2W5ATB9"/>
<name>A0A2W5ATB9_9SPHN</name>
<proteinExistence type="predicted"/>
<protein>
    <submittedName>
        <fullName evidence="1">Uncharacterized protein</fullName>
    </submittedName>
</protein>
<comment type="caution">
    <text evidence="1">The sequence shown here is derived from an EMBL/GenBank/DDBJ whole genome shotgun (WGS) entry which is preliminary data.</text>
</comment>
<accession>A0A2W5ATB9</accession>